<name>A0A6M3YNW0_9VIRU</name>
<feature type="compositionally biased region" description="Basic and acidic residues" evidence="5">
    <location>
        <begin position="1610"/>
        <end position="1628"/>
    </location>
</feature>
<feature type="compositionally biased region" description="Basic and acidic residues" evidence="5">
    <location>
        <begin position="2124"/>
        <end position="2134"/>
    </location>
</feature>
<evidence type="ECO:0000259" key="8">
    <source>
        <dbReference type="PROSITE" id="PS51743"/>
    </source>
</evidence>
<keyword evidence="4" id="KW-0693">Viral RNA replication</keyword>
<dbReference type="Gene3D" id="3.40.50.300">
    <property type="entry name" value="P-loop containing nucleotide triphosphate hydrolases"/>
    <property type="match status" value="2"/>
</dbReference>
<evidence type="ECO:0000256" key="5">
    <source>
        <dbReference type="SAM" id="MobiDB-lite"/>
    </source>
</evidence>
<protein>
    <submittedName>
        <fullName evidence="9">Replicase</fullName>
    </submittedName>
</protein>
<dbReference type="GO" id="GO:0008174">
    <property type="term" value="F:mRNA methyltransferase activity"/>
    <property type="evidence" value="ECO:0007669"/>
    <property type="project" value="UniProtKB-UniRule"/>
</dbReference>
<feature type="compositionally biased region" description="Polar residues" evidence="5">
    <location>
        <begin position="2167"/>
        <end position="2183"/>
    </location>
</feature>
<dbReference type="InterPro" id="IPR002588">
    <property type="entry name" value="Alphavirus-like_MT_dom"/>
</dbReference>
<feature type="domain" description="RdRp catalytic" evidence="6">
    <location>
        <begin position="1087"/>
        <end position="1199"/>
    </location>
</feature>
<evidence type="ECO:0000256" key="3">
    <source>
        <dbReference type="ARBA" id="ARBA00022840"/>
    </source>
</evidence>
<feature type="domain" description="Alphavirus-like MT" evidence="8">
    <location>
        <begin position="1"/>
        <end position="124"/>
    </location>
</feature>
<organism evidence="9">
    <name type="scientific">Riboviria sp</name>
    <dbReference type="NCBI Taxonomy" id="2585031"/>
    <lineage>
        <taxon>Viruses</taxon>
        <taxon>Riboviria</taxon>
    </lineage>
</organism>
<accession>A0A6M3YNW0</accession>
<feature type="region of interest" description="Disordered" evidence="5">
    <location>
        <begin position="2164"/>
        <end position="2185"/>
    </location>
</feature>
<evidence type="ECO:0000259" key="7">
    <source>
        <dbReference type="PROSITE" id="PS51657"/>
    </source>
</evidence>
<evidence type="ECO:0000256" key="4">
    <source>
        <dbReference type="ARBA" id="ARBA00022953"/>
    </source>
</evidence>
<dbReference type="Pfam" id="PF01660">
    <property type="entry name" value="Vmethyltransf"/>
    <property type="match status" value="1"/>
</dbReference>
<keyword evidence="3" id="KW-0547">Nucleotide-binding</keyword>
<dbReference type="GO" id="GO:0006396">
    <property type="term" value="P:RNA processing"/>
    <property type="evidence" value="ECO:0007669"/>
    <property type="project" value="InterPro"/>
</dbReference>
<feature type="domain" description="(+)RNA virus helicase C-terminal" evidence="7">
    <location>
        <begin position="525"/>
        <end position="828"/>
    </location>
</feature>
<keyword evidence="2" id="KW-0548">Nucleotidyltransferase</keyword>
<proteinExistence type="predicted"/>
<dbReference type="GO" id="GO:0006351">
    <property type="term" value="P:DNA-templated transcription"/>
    <property type="evidence" value="ECO:0007669"/>
    <property type="project" value="InterPro"/>
</dbReference>
<evidence type="ECO:0000256" key="1">
    <source>
        <dbReference type="ARBA" id="ARBA00022679"/>
    </source>
</evidence>
<dbReference type="InterPro" id="IPR027351">
    <property type="entry name" value="(+)RNA_virus_helicase_core_dom"/>
</dbReference>
<feature type="region of interest" description="Disordered" evidence="5">
    <location>
        <begin position="1847"/>
        <end position="1909"/>
    </location>
</feature>
<dbReference type="SUPFAM" id="SSF56672">
    <property type="entry name" value="DNA/RNA polymerases"/>
    <property type="match status" value="1"/>
</dbReference>
<keyword evidence="1" id="KW-0808">Transferase</keyword>
<dbReference type="EMBL" id="MN933882">
    <property type="protein sequence ID" value="QJI53510.1"/>
    <property type="molecule type" value="Genomic_RNA"/>
</dbReference>
<dbReference type="InterPro" id="IPR043502">
    <property type="entry name" value="DNA/RNA_pol_sf"/>
</dbReference>
<dbReference type="GO" id="GO:0003723">
    <property type="term" value="F:RNA binding"/>
    <property type="evidence" value="ECO:0007669"/>
    <property type="project" value="InterPro"/>
</dbReference>
<dbReference type="PROSITE" id="PS50507">
    <property type="entry name" value="RDRP_SSRNA_POS"/>
    <property type="match status" value="1"/>
</dbReference>
<dbReference type="GO" id="GO:0039694">
    <property type="term" value="P:viral RNA genome replication"/>
    <property type="evidence" value="ECO:0007669"/>
    <property type="project" value="InterPro"/>
</dbReference>
<feature type="region of interest" description="Disordered" evidence="5">
    <location>
        <begin position="1610"/>
        <end position="1649"/>
    </location>
</feature>
<dbReference type="GO" id="GO:0016556">
    <property type="term" value="P:mRNA modification"/>
    <property type="evidence" value="ECO:0007669"/>
    <property type="project" value="InterPro"/>
</dbReference>
<dbReference type="InterPro" id="IPR027417">
    <property type="entry name" value="P-loop_NTPase"/>
</dbReference>
<dbReference type="Pfam" id="PF00978">
    <property type="entry name" value="RdRP_2"/>
    <property type="match status" value="1"/>
</dbReference>
<dbReference type="PROSITE" id="PS51743">
    <property type="entry name" value="ALPHAVIRUS_MT"/>
    <property type="match status" value="1"/>
</dbReference>
<evidence type="ECO:0000313" key="9">
    <source>
        <dbReference type="EMBL" id="QJI53510.1"/>
    </source>
</evidence>
<reference evidence="9" key="1">
    <citation type="submission" date="2020-01" db="EMBL/GenBank/DDBJ databases">
        <title>Viral genomes from wild and zoo birds in China.</title>
        <authorList>
            <person name="Zhao M."/>
            <person name="Shan L.T."/>
            <person name="Yang X.S."/>
            <person name="Zhang W."/>
        </authorList>
    </citation>
    <scope>NUCLEOTIDE SEQUENCE</scope>
    <source>
        <strain evidence="9">Muf160shi4</strain>
    </source>
</reference>
<feature type="compositionally biased region" description="Polar residues" evidence="5">
    <location>
        <begin position="1881"/>
        <end position="1909"/>
    </location>
</feature>
<dbReference type="GO" id="GO:0005524">
    <property type="term" value="F:ATP binding"/>
    <property type="evidence" value="ECO:0007669"/>
    <property type="project" value="UniProtKB-KW"/>
</dbReference>
<dbReference type="InterPro" id="IPR007094">
    <property type="entry name" value="RNA-dir_pol_PSvirus"/>
</dbReference>
<dbReference type="GO" id="GO:0003968">
    <property type="term" value="F:RNA-directed RNA polymerase activity"/>
    <property type="evidence" value="ECO:0007669"/>
    <property type="project" value="InterPro"/>
</dbReference>
<dbReference type="SUPFAM" id="SSF52540">
    <property type="entry name" value="P-loop containing nucleoside triphosphate hydrolases"/>
    <property type="match status" value="2"/>
</dbReference>
<dbReference type="Pfam" id="PF01443">
    <property type="entry name" value="Viral_helicase1"/>
    <property type="match status" value="1"/>
</dbReference>
<feature type="region of interest" description="Disordered" evidence="5">
    <location>
        <begin position="1937"/>
        <end position="1956"/>
    </location>
</feature>
<feature type="region of interest" description="Disordered" evidence="5">
    <location>
        <begin position="2123"/>
        <end position="2144"/>
    </location>
</feature>
<dbReference type="PROSITE" id="PS51657">
    <property type="entry name" value="PSRV_HELICASE"/>
    <property type="match status" value="1"/>
</dbReference>
<evidence type="ECO:0000259" key="6">
    <source>
        <dbReference type="PROSITE" id="PS50507"/>
    </source>
</evidence>
<evidence type="ECO:0000256" key="2">
    <source>
        <dbReference type="ARBA" id="ARBA00022695"/>
    </source>
</evidence>
<sequence length="2202" mass="252124">MLWMDRHNPNAAEKVRETWNKPGKCTGKYCMNPLPSKCLHRAEQLLAVHSAYDIPISNWVQIFEQTGAIKATLVMYLPVELVAKAKTMHGFYDIEIEGDTAMFTFPGDTSLGYVHSVQTWREYITTDVIRGAQFNILIERVKYEGPQCTMTLTRITKPVHITRTLYPFSDKIVRVPNALKIFETRHYDPEDDILADKEQVEKLQSYIIALDSSQFNTKVIYSYVRAMGTGVKIGNTVRNSAWRIPMDEMMQITERCIHIAIVQRMRMITGMCYVTNEMHHLVKTILESEHVDLHMAWINLTAQRNSQKVWLYKCGKAIGATTMVGACLYIGHQIHKGKLQLKPFSNPCDIIFKIAGSFRKQEKTIPERFMANIDKLEDSVTNCFRNPFHHVNVADFNIKRMAVDFNYHYAVEMSEFSTVSRDDMLIKLPFKQLMVACIKSAPKYLMNKISENIYIALSLSTFALPYTVYRLFNKIHKSLISKRDMNDPLDLDIIRIQEVKTSNRINEHKPDYVVRHNGDFTIYEDAMHKFEMALLNAKEEPFKSMSEAVYQLIHTRVPGVPPKTTLITGPPGSGKTKWVHDNFKANEVLILVPTRKLAMDYAKAGYEARTYHKFFLNPIEQNKLIIDEAFTFPESMLKTIEVITNVEEIIYMGDPHQIGFIDFENVFNDDENPTKWLLTKTLIERKTTYRCPHDITHILNTIYGYANINTASIIEHSMYEVDFLPNEGQNIVYTQKAKEHYGAITVHEAQGATYPLVNLILTSDSQYLIKNSDAHNIVAISRHTKELRIVKIKGEQLVLPTMFTTEFLNTLGMLELQPPVDYTHPSHPLMVMENVDSNDYQPAKIYGTDACDEEFNLIVQPHIDYETTTRLDMDEPEHVVRVREPRNGFETELELLEKWRMKGNVYDHTTWINNKSFTLHTMLARYSSFSRQYSQNVRANLIQETKRNFMRAFLDEDRFKKVREFDIDNLAYHTHEQFQRMMDKKTVEQIRTLEPVERQQWLTDFFLKQQSKVRTPEGGGGQSGEQKGKAGQGVSAWDKVWNASIGPYIRDFSERLRMSFREEVYIVNGMHDIPALSNLLTEDFATATFTETDITEFDAGQDAITLGVEIELMRSFNVPDIIVELYECLRTAWKMSARDLAWLQGEYKQHSGQPATLMGNSIVTLMILANTMRNVDKATVLVKGDDGLLLYPQGIDATEDALKMTTHNINHKLKLKIVKGRAPQFINFFMTQEGPVPDIVRMAMKVKSKPISVTLCHIKESSRVHIYNGKPRAHLSVYTTDSTDQRRTFLDIILNEYVCIGIACEIIQADGRETIPIHLTCQIKNRWAFRAIASITGKRISIFCSPEPHAFTSYQQSIRDRIKPLKDPRKVAHAYACAAQYYDLRPEEIEKIHGWLYARAHEHEKDFAYNYVKMHRAIIAVEMPVKTKETIRYEDDQFTYSILNLGSTNNDCWDRVLTALTLNAVLLPISHAQTITEQLNITNADNDLMEKAKEYVCRNFRKIVPHGKMVPLEIALLTLKEWNLTCAIAVPEKTDNTRIIVYSSGTITPVALLNNGHYYLINNYMKRSEYDQEEPFPKDRCINCTAKVIPWPIPAEATEAQYQRYWQHTRDEGGKDNQGEELCRDSDSGRTNNTDGTQPYDVSETEDSSGLHVMAKLSTNEDGHTIHPIPEPDERSGEHLYLCNDRPQIRETKERPRLEDNSNSEQGSVILCNIAEDVCSTKDATETKCVLNRRRRRQRRNRVRTSGTDIRRSDISRQEHNQLRGGVGDTNLSGVMPCTTTDSTSKPKQRTPEGNLADQCAKRLAEHIDNIKLCKVPSVREHIPERDSNADTSRSITEIASDKQVNVQRNTGGKDRHDTKSANGTDTNMGCDGKGLETETVPASTTSVQHSPNGVGQLDGTTRRNNVIDGNTTDDVVEYRWREYTLQLSRFDLERNKADGNTHHSSPLADRRDQIELPRCPGFENHTLDRNISNHLNRITTTIIRDNSKISGVPYASGIVRTNGTISYNNGYENIKRGKSGSVIKMTTPTEFKTTYDQYARLSTAPVLGAAFYTDERHRDIISFSVEAQQKVADFRTAQQRMNIANYRFADVQIVKRLMINNKPVGVNRFQARFIRDVTTQNRTKGDNYRHTTTDESTEESGGDYQVVHHRKQGTRRTVIKIDGDDNQCTQGPKQNTTGTVPNKSDWVDEIETGIGSIEISD</sequence>
<dbReference type="InterPro" id="IPR001788">
    <property type="entry name" value="RNA-dep_RNA_pol_alsuvir"/>
</dbReference>
<keyword evidence="3" id="KW-0067">ATP-binding</keyword>